<protein>
    <recommendedName>
        <fullName evidence="1">site-specific DNA-methyltransferase (adenine-specific)</fullName>
        <ecNumber evidence="1">2.1.1.72</ecNumber>
    </recommendedName>
</protein>
<name>A0A5P6P8N1_9BRAD</name>
<organism evidence="6 7">
    <name type="scientific">Bradyrhizobium betae</name>
    <dbReference type="NCBI Taxonomy" id="244734"/>
    <lineage>
        <taxon>Bacteria</taxon>
        <taxon>Pseudomonadati</taxon>
        <taxon>Pseudomonadota</taxon>
        <taxon>Alphaproteobacteria</taxon>
        <taxon>Hyphomicrobiales</taxon>
        <taxon>Nitrobacteraceae</taxon>
        <taxon>Bradyrhizobium</taxon>
    </lineage>
</organism>
<dbReference type="GO" id="GO:0009007">
    <property type="term" value="F:site-specific DNA-methyltransferase (adenine-specific) activity"/>
    <property type="evidence" value="ECO:0007669"/>
    <property type="project" value="UniProtKB-EC"/>
</dbReference>
<dbReference type="InterPro" id="IPR029063">
    <property type="entry name" value="SAM-dependent_MTases_sf"/>
</dbReference>
<dbReference type="PANTHER" id="PTHR33841:SF1">
    <property type="entry name" value="DNA METHYLTRANSFERASE A"/>
    <property type="match status" value="1"/>
</dbReference>
<dbReference type="AlphaFoldDB" id="A0A5P6P8N1"/>
<keyword evidence="3" id="KW-0808">Transferase</keyword>
<dbReference type="OrthoDB" id="9806213at2"/>
<dbReference type="PANTHER" id="PTHR33841">
    <property type="entry name" value="DNA METHYLTRANSFERASE YEEA-RELATED"/>
    <property type="match status" value="1"/>
</dbReference>
<dbReference type="EC" id="2.1.1.72" evidence="1"/>
<comment type="catalytic activity">
    <reaction evidence="4">
        <text>a 2'-deoxyadenosine in DNA + S-adenosyl-L-methionine = an N(6)-methyl-2'-deoxyadenosine in DNA + S-adenosyl-L-homocysteine + H(+)</text>
        <dbReference type="Rhea" id="RHEA:15197"/>
        <dbReference type="Rhea" id="RHEA-COMP:12418"/>
        <dbReference type="Rhea" id="RHEA-COMP:12419"/>
        <dbReference type="ChEBI" id="CHEBI:15378"/>
        <dbReference type="ChEBI" id="CHEBI:57856"/>
        <dbReference type="ChEBI" id="CHEBI:59789"/>
        <dbReference type="ChEBI" id="CHEBI:90615"/>
        <dbReference type="ChEBI" id="CHEBI:90616"/>
        <dbReference type="EC" id="2.1.1.72"/>
    </reaction>
</comment>
<feature type="region of interest" description="Disordered" evidence="5">
    <location>
        <begin position="235"/>
        <end position="264"/>
    </location>
</feature>
<evidence type="ECO:0000313" key="7">
    <source>
        <dbReference type="Proteomes" id="UP000325641"/>
    </source>
</evidence>
<gene>
    <name evidence="6" type="ORF">F8237_21450</name>
</gene>
<reference evidence="7" key="1">
    <citation type="submission" date="2019-10" db="EMBL/GenBank/DDBJ databases">
        <title>Complete Genome Sequence of Bradyrhizobium betae type strain PL7HG1T.</title>
        <authorList>
            <person name="Bromfield E.S.P."/>
            <person name="Cloutier S."/>
        </authorList>
    </citation>
    <scope>NUCLEOTIDE SEQUENCE [LARGE SCALE GENOMIC DNA]</scope>
    <source>
        <strain evidence="7">PL7HG1</strain>
    </source>
</reference>
<evidence type="ECO:0000313" key="6">
    <source>
        <dbReference type="EMBL" id="QFI74747.1"/>
    </source>
</evidence>
<sequence>MIEKTVAENPGNPDALLRLTAIDPACGSGHFILGAARRIAQRLADLRNPGAASIAEYRHALREVVSHCIYGVDQNELAVELCRVALWIEAVEPGMPLSFLDAKIRHGNSLVGISDFSMLSKGIPDDAYAALDGDDKDACKFYRSLNRAQREGSKKSGRQNQFSFAAAPPELADAVLVLDSMPENTVEDVRAKQQALEAIKDGPLWQRLSVACDLFVAAFFAKKDGPVWSRRSTIARRNTSPDAAAPRSGANLSSVRRRSALPRSGASTKRIFHLAPATNGDVSDWASVT</sequence>
<dbReference type="GO" id="GO:0032259">
    <property type="term" value="P:methylation"/>
    <property type="evidence" value="ECO:0007669"/>
    <property type="project" value="UniProtKB-KW"/>
</dbReference>
<dbReference type="Proteomes" id="UP000325641">
    <property type="component" value="Chromosome"/>
</dbReference>
<dbReference type="SUPFAM" id="SSF53335">
    <property type="entry name" value="S-adenosyl-L-methionine-dependent methyltransferases"/>
    <property type="match status" value="1"/>
</dbReference>
<dbReference type="InterPro" id="IPR050953">
    <property type="entry name" value="N4_N6_ade-DNA_methylase"/>
</dbReference>
<accession>A0A5P6P8N1</accession>
<proteinExistence type="predicted"/>
<dbReference type="RefSeq" id="WP_151647683.1">
    <property type="nucleotide sequence ID" value="NZ_CP044543.1"/>
</dbReference>
<dbReference type="KEGG" id="bbet:F8237_21450"/>
<evidence type="ECO:0000256" key="3">
    <source>
        <dbReference type="ARBA" id="ARBA00022679"/>
    </source>
</evidence>
<evidence type="ECO:0000256" key="4">
    <source>
        <dbReference type="ARBA" id="ARBA00047942"/>
    </source>
</evidence>
<evidence type="ECO:0000256" key="2">
    <source>
        <dbReference type="ARBA" id="ARBA00022603"/>
    </source>
</evidence>
<evidence type="ECO:0000256" key="5">
    <source>
        <dbReference type="SAM" id="MobiDB-lite"/>
    </source>
</evidence>
<evidence type="ECO:0000256" key="1">
    <source>
        <dbReference type="ARBA" id="ARBA00011900"/>
    </source>
</evidence>
<dbReference type="EMBL" id="CP044543">
    <property type="protein sequence ID" value="QFI74747.1"/>
    <property type="molecule type" value="Genomic_DNA"/>
</dbReference>
<keyword evidence="2" id="KW-0489">Methyltransferase</keyword>
<dbReference type="Gene3D" id="3.40.50.150">
    <property type="entry name" value="Vaccinia Virus protein VP39"/>
    <property type="match status" value="1"/>
</dbReference>